<gene>
    <name evidence="2" type="ORF">E0H92_42450</name>
</gene>
<accession>A0A4R0IEQ1</accession>
<proteinExistence type="predicted"/>
<sequence>MAQKAAIRAAIAAEPTKAEVVAPTAIEQMTPGQRNANRSLSTAETDQLLSAVDNEAPAG</sequence>
<protein>
    <submittedName>
        <fullName evidence="2">Uncharacterized protein</fullName>
    </submittedName>
</protein>
<dbReference type="Proteomes" id="UP000294225">
    <property type="component" value="Unassembled WGS sequence"/>
</dbReference>
<feature type="compositionally biased region" description="Polar residues" evidence="1">
    <location>
        <begin position="30"/>
        <end position="48"/>
    </location>
</feature>
<dbReference type="EMBL" id="SJKC01000009">
    <property type="protein sequence ID" value="TCC29676.1"/>
    <property type="molecule type" value="Genomic_DNA"/>
</dbReference>
<organism evidence="2 3">
    <name type="scientific">Kribbella speibonae</name>
    <dbReference type="NCBI Taxonomy" id="1572660"/>
    <lineage>
        <taxon>Bacteria</taxon>
        <taxon>Bacillati</taxon>
        <taxon>Actinomycetota</taxon>
        <taxon>Actinomycetes</taxon>
        <taxon>Propionibacteriales</taxon>
        <taxon>Kribbellaceae</taxon>
        <taxon>Kribbella</taxon>
    </lineage>
</organism>
<dbReference type="RefSeq" id="WP_131500279.1">
    <property type="nucleotide sequence ID" value="NZ_SJKC01000009.1"/>
</dbReference>
<name>A0A4R0IEQ1_9ACTN</name>
<evidence type="ECO:0000313" key="2">
    <source>
        <dbReference type="EMBL" id="TCC29676.1"/>
    </source>
</evidence>
<evidence type="ECO:0000256" key="1">
    <source>
        <dbReference type="SAM" id="MobiDB-lite"/>
    </source>
</evidence>
<dbReference type="AlphaFoldDB" id="A0A4R0IEQ1"/>
<feature type="region of interest" description="Disordered" evidence="1">
    <location>
        <begin position="29"/>
        <end position="59"/>
    </location>
</feature>
<evidence type="ECO:0000313" key="3">
    <source>
        <dbReference type="Proteomes" id="UP000294225"/>
    </source>
</evidence>
<comment type="caution">
    <text evidence="2">The sequence shown here is derived from an EMBL/GenBank/DDBJ whole genome shotgun (WGS) entry which is preliminary data.</text>
</comment>
<reference evidence="2 3" key="1">
    <citation type="submission" date="2019-02" db="EMBL/GenBank/DDBJ databases">
        <title>Kribbella capetownensis sp. nov. and Kribbella speibonae sp. nov., isolated from soil.</title>
        <authorList>
            <person name="Curtis S.M."/>
            <person name="Norton I."/>
            <person name="Everest G.J."/>
            <person name="Meyers P.R."/>
        </authorList>
    </citation>
    <scope>NUCLEOTIDE SEQUENCE [LARGE SCALE GENOMIC DNA]</scope>
    <source>
        <strain evidence="2 3">YM55</strain>
    </source>
</reference>